<feature type="compositionally biased region" description="Low complexity" evidence="1">
    <location>
        <begin position="54"/>
        <end position="79"/>
    </location>
</feature>
<reference evidence="3 4" key="1">
    <citation type="journal article" date="2015" name="BMC Genomics">
        <title>The genome of the truffle-parasite Tolypocladium ophioglossoides and the evolution of antifungal peptaibiotics.</title>
        <authorList>
            <person name="Quandt C.A."/>
            <person name="Bushley K.E."/>
            <person name="Spatafora J.W."/>
        </authorList>
    </citation>
    <scope>NUCLEOTIDE SEQUENCE [LARGE SCALE GENOMIC DNA]</scope>
    <source>
        <strain evidence="3 4">CBS 100239</strain>
    </source>
</reference>
<keyword evidence="4" id="KW-1185">Reference proteome</keyword>
<sequence>MGVQYVLVGPARLFKQDIYLIIPYGYLFGAVAAAIMFALHKKSPRAKLLSSKRPSFSAACPTSTATSAPGSRARSSGDL</sequence>
<comment type="caution">
    <text evidence="3">The sequence shown here is derived from an EMBL/GenBank/DDBJ whole genome shotgun (WGS) entry which is preliminary data.</text>
</comment>
<keyword evidence="2" id="KW-0812">Transmembrane</keyword>
<gene>
    <name evidence="3" type="ORF">TOPH_06337</name>
</gene>
<organism evidence="3 4">
    <name type="scientific">Tolypocladium ophioglossoides (strain CBS 100239)</name>
    <name type="common">Snaketongue truffleclub</name>
    <name type="synonym">Elaphocordyceps ophioglossoides</name>
    <dbReference type="NCBI Taxonomy" id="1163406"/>
    <lineage>
        <taxon>Eukaryota</taxon>
        <taxon>Fungi</taxon>
        <taxon>Dikarya</taxon>
        <taxon>Ascomycota</taxon>
        <taxon>Pezizomycotina</taxon>
        <taxon>Sordariomycetes</taxon>
        <taxon>Hypocreomycetidae</taxon>
        <taxon>Hypocreales</taxon>
        <taxon>Ophiocordycipitaceae</taxon>
        <taxon>Tolypocladium</taxon>
    </lineage>
</organism>
<dbReference type="EMBL" id="LFRF01000021">
    <property type="protein sequence ID" value="KND89035.1"/>
    <property type="molecule type" value="Genomic_DNA"/>
</dbReference>
<evidence type="ECO:0000256" key="1">
    <source>
        <dbReference type="SAM" id="MobiDB-lite"/>
    </source>
</evidence>
<evidence type="ECO:0000313" key="4">
    <source>
        <dbReference type="Proteomes" id="UP000036947"/>
    </source>
</evidence>
<dbReference type="OrthoDB" id="9986677at2759"/>
<dbReference type="AlphaFoldDB" id="A0A0L0N5F4"/>
<feature type="transmembrane region" description="Helical" evidence="2">
    <location>
        <begin position="18"/>
        <end position="39"/>
    </location>
</feature>
<keyword evidence="2" id="KW-0472">Membrane</keyword>
<protein>
    <submittedName>
        <fullName evidence="3">Uncharacterized protein</fullName>
    </submittedName>
</protein>
<keyword evidence="2" id="KW-1133">Transmembrane helix</keyword>
<proteinExistence type="predicted"/>
<dbReference type="STRING" id="1163406.A0A0L0N5F4"/>
<evidence type="ECO:0000313" key="3">
    <source>
        <dbReference type="EMBL" id="KND89035.1"/>
    </source>
</evidence>
<feature type="region of interest" description="Disordered" evidence="1">
    <location>
        <begin position="50"/>
        <end position="79"/>
    </location>
</feature>
<accession>A0A0L0N5F4</accession>
<name>A0A0L0N5F4_TOLOC</name>
<dbReference type="Proteomes" id="UP000036947">
    <property type="component" value="Unassembled WGS sequence"/>
</dbReference>
<evidence type="ECO:0000256" key="2">
    <source>
        <dbReference type="SAM" id="Phobius"/>
    </source>
</evidence>